<dbReference type="EMBL" id="JARAOO010000012">
    <property type="protein sequence ID" value="KAJ7947758.1"/>
    <property type="molecule type" value="Genomic_DNA"/>
</dbReference>
<dbReference type="Proteomes" id="UP001163823">
    <property type="component" value="Chromosome 12"/>
</dbReference>
<evidence type="ECO:0000313" key="1">
    <source>
        <dbReference type="EMBL" id="KAJ7947758.1"/>
    </source>
</evidence>
<proteinExistence type="predicted"/>
<dbReference type="AlphaFoldDB" id="A0AAD7P9T8"/>
<protein>
    <submittedName>
        <fullName evidence="1">Rho guanine nucleotide exchange factor</fullName>
    </submittedName>
</protein>
<evidence type="ECO:0000313" key="2">
    <source>
        <dbReference type="Proteomes" id="UP001163823"/>
    </source>
</evidence>
<dbReference type="PANTHER" id="PTHR33527:SF16">
    <property type="entry name" value="RRM DOMAIN-CONTAINING PROTEIN"/>
    <property type="match status" value="1"/>
</dbReference>
<sequence length="306" mass="35057">MSSSITLKQLQDFHTIDRKAFARLVLHLGWDPYQSAKVVAFWNWLEAKGYRYFVKNVLPFSDELFNALAYDAITCLNYLSQNSLSATSIVLYKNVPLMPILLGKEFSVETIFKDREIVKFWIQKYIKNVCERVFRDIVPQNLAYGSQALVPIQDSLVPLQCGSESNLGYKQECFHSHMAPTVLASPNYSIWDRGTLALMPKTADTVQTQAPLLEEDRTLFVTFSKGHYISKEELRELLNRKFGNCVESIHMKVSTKMPSLFATVVLNSPSDVAEILGGKRIAKYSINGKDVWAKRYIQWDRSHLLR</sequence>
<reference evidence="1" key="1">
    <citation type="journal article" date="2023" name="Science">
        <title>Elucidation of the pathway for biosynthesis of saponin adjuvants from the soapbark tree.</title>
        <authorList>
            <person name="Reed J."/>
            <person name="Orme A."/>
            <person name="El-Demerdash A."/>
            <person name="Owen C."/>
            <person name="Martin L.B.B."/>
            <person name="Misra R.C."/>
            <person name="Kikuchi S."/>
            <person name="Rejzek M."/>
            <person name="Martin A.C."/>
            <person name="Harkess A."/>
            <person name="Leebens-Mack J."/>
            <person name="Louveau T."/>
            <person name="Stephenson M.J."/>
            <person name="Osbourn A."/>
        </authorList>
    </citation>
    <scope>NUCLEOTIDE SEQUENCE</scope>
    <source>
        <strain evidence="1">S10</strain>
    </source>
</reference>
<organism evidence="1 2">
    <name type="scientific">Quillaja saponaria</name>
    <name type="common">Soap bark tree</name>
    <dbReference type="NCBI Taxonomy" id="32244"/>
    <lineage>
        <taxon>Eukaryota</taxon>
        <taxon>Viridiplantae</taxon>
        <taxon>Streptophyta</taxon>
        <taxon>Embryophyta</taxon>
        <taxon>Tracheophyta</taxon>
        <taxon>Spermatophyta</taxon>
        <taxon>Magnoliopsida</taxon>
        <taxon>eudicotyledons</taxon>
        <taxon>Gunneridae</taxon>
        <taxon>Pentapetalae</taxon>
        <taxon>rosids</taxon>
        <taxon>fabids</taxon>
        <taxon>Fabales</taxon>
        <taxon>Quillajaceae</taxon>
        <taxon>Quillaja</taxon>
    </lineage>
</organism>
<name>A0AAD7P9T8_QUISA</name>
<keyword evidence="2" id="KW-1185">Reference proteome</keyword>
<accession>A0AAD7P9T8</accession>
<comment type="caution">
    <text evidence="1">The sequence shown here is derived from an EMBL/GenBank/DDBJ whole genome shotgun (WGS) entry which is preliminary data.</text>
</comment>
<gene>
    <name evidence="1" type="ORF">O6P43_028325</name>
</gene>
<dbReference type="KEGG" id="qsa:O6P43_028325"/>
<dbReference type="PANTHER" id="PTHR33527">
    <property type="entry name" value="OS07G0274300 PROTEIN"/>
    <property type="match status" value="1"/>
</dbReference>